<evidence type="ECO:0000256" key="1">
    <source>
        <dbReference type="SAM" id="SignalP"/>
    </source>
</evidence>
<accession>A0A8J2WCU6</accession>
<sequence>MFLRFIVALFLLSAVCGVMSASVATLNDDTEVADEKFEKDAGLDESSKSENKTNVDINVRDVTAKLTALKTKVTEAVTAANSTNNVTSAKSTQKENDEKATLKVDCKITTCSVRNGITICKTSANCTSANLQTNTTTETVTTPKAPVLDDDALKKKQDD</sequence>
<gene>
    <name evidence="2" type="ORF">DGAL_LOCUS17406</name>
</gene>
<dbReference type="EMBL" id="CAKKLH010000341">
    <property type="protein sequence ID" value="CAH0113509.1"/>
    <property type="molecule type" value="Genomic_DNA"/>
</dbReference>
<dbReference type="AlphaFoldDB" id="A0A8J2WCU6"/>
<dbReference type="InterPro" id="IPR008620">
    <property type="entry name" value="FixH"/>
</dbReference>
<dbReference type="OrthoDB" id="6375628at2759"/>
<feature type="signal peptide" evidence="1">
    <location>
        <begin position="1"/>
        <end position="20"/>
    </location>
</feature>
<keyword evidence="1" id="KW-0732">Signal</keyword>
<keyword evidence="3" id="KW-1185">Reference proteome</keyword>
<proteinExistence type="predicted"/>
<comment type="caution">
    <text evidence="2">The sequence shown here is derived from an EMBL/GenBank/DDBJ whole genome shotgun (WGS) entry which is preliminary data.</text>
</comment>
<dbReference type="Pfam" id="PF05751">
    <property type="entry name" value="FixH"/>
    <property type="match status" value="1"/>
</dbReference>
<organism evidence="2 3">
    <name type="scientific">Daphnia galeata</name>
    <dbReference type="NCBI Taxonomy" id="27404"/>
    <lineage>
        <taxon>Eukaryota</taxon>
        <taxon>Metazoa</taxon>
        <taxon>Ecdysozoa</taxon>
        <taxon>Arthropoda</taxon>
        <taxon>Crustacea</taxon>
        <taxon>Branchiopoda</taxon>
        <taxon>Diplostraca</taxon>
        <taxon>Cladocera</taxon>
        <taxon>Anomopoda</taxon>
        <taxon>Daphniidae</taxon>
        <taxon>Daphnia</taxon>
    </lineage>
</organism>
<reference evidence="2" key="1">
    <citation type="submission" date="2021-11" db="EMBL/GenBank/DDBJ databases">
        <authorList>
            <person name="Schell T."/>
        </authorList>
    </citation>
    <scope>NUCLEOTIDE SEQUENCE</scope>
    <source>
        <strain evidence="2">M5</strain>
    </source>
</reference>
<evidence type="ECO:0000313" key="3">
    <source>
        <dbReference type="Proteomes" id="UP000789390"/>
    </source>
</evidence>
<dbReference type="Proteomes" id="UP000789390">
    <property type="component" value="Unassembled WGS sequence"/>
</dbReference>
<name>A0A8J2WCU6_9CRUS</name>
<protein>
    <submittedName>
        <fullName evidence="2">Uncharacterized protein</fullName>
    </submittedName>
</protein>
<evidence type="ECO:0000313" key="2">
    <source>
        <dbReference type="EMBL" id="CAH0113509.1"/>
    </source>
</evidence>
<feature type="chain" id="PRO_5035318850" evidence="1">
    <location>
        <begin position="21"/>
        <end position="159"/>
    </location>
</feature>